<dbReference type="OrthoDB" id="6497279at2"/>
<dbReference type="InterPro" id="IPR005699">
    <property type="entry name" value="Chap_lipoprot_PulS/OutS"/>
</dbReference>
<comment type="caution">
    <text evidence="2">The sequence shown here is derived from an EMBL/GenBank/DDBJ whole genome shotgun (WGS) entry which is preliminary data.</text>
</comment>
<gene>
    <name evidence="2" type="ORF">FKM52_15365</name>
</gene>
<dbReference type="NCBIfam" id="TIGR01004">
    <property type="entry name" value="PulS_OutS"/>
    <property type="match status" value="1"/>
</dbReference>
<dbReference type="GO" id="GO:0006886">
    <property type="term" value="P:intracellular protein transport"/>
    <property type="evidence" value="ECO:0007669"/>
    <property type="project" value="InterPro"/>
</dbReference>
<dbReference type="Pfam" id="PF09691">
    <property type="entry name" value="T2SS_PulS_OutS"/>
    <property type="match status" value="1"/>
</dbReference>
<keyword evidence="1" id="KW-0732">Signal</keyword>
<evidence type="ECO:0000313" key="2">
    <source>
        <dbReference type="EMBL" id="TPW41232.1"/>
    </source>
</evidence>
<name>A0A506V722_9GAMM</name>
<proteinExistence type="predicted"/>
<feature type="signal peptide" evidence="1">
    <location>
        <begin position="1"/>
        <end position="22"/>
    </location>
</feature>
<dbReference type="RefSeq" id="WP_141177037.1">
    <property type="nucleotide sequence ID" value="NZ_JBHUFX010000005.1"/>
</dbReference>
<feature type="chain" id="PRO_5021290484" evidence="1">
    <location>
        <begin position="23"/>
        <end position="120"/>
    </location>
</feature>
<accession>A0A506V722</accession>
<dbReference type="Gene3D" id="1.20.58.1630">
    <property type="entry name" value="Chaperone lipoprotein PulS/OutS"/>
    <property type="match status" value="1"/>
</dbReference>
<keyword evidence="3" id="KW-1185">Reference proteome</keyword>
<protein>
    <submittedName>
        <fullName evidence="2">Pullulanase</fullName>
    </submittedName>
</protein>
<reference evidence="2 3" key="1">
    <citation type="submission" date="2019-06" db="EMBL/GenBank/DDBJ databases">
        <authorList>
            <person name="Yang Y."/>
        </authorList>
    </citation>
    <scope>NUCLEOTIDE SEQUENCE [LARGE SCALE GENOMIC DNA]</scope>
    <source>
        <strain evidence="2 3">BIT-26</strain>
    </source>
</reference>
<dbReference type="Proteomes" id="UP000319523">
    <property type="component" value="Unassembled WGS sequence"/>
</dbReference>
<dbReference type="InterPro" id="IPR038432">
    <property type="entry name" value="PulS/OutS-like_sf"/>
</dbReference>
<evidence type="ECO:0000313" key="3">
    <source>
        <dbReference type="Proteomes" id="UP000319523"/>
    </source>
</evidence>
<dbReference type="InterPro" id="IPR019114">
    <property type="entry name" value="Chap_lipoprot_PulS/OutS-like"/>
</dbReference>
<sequence length="120" mass="12988">MRGMILLAAVASLLPAACRQQTAPVTPQTQASQVYQIAALIAGTRYLKNQCAYAGLPADGQIELAAYQAADRRGWQLTSGVAGQSEQLYQQLLHDATPQATQCQEFRQLLQPFLTTLPKA</sequence>
<dbReference type="AlphaFoldDB" id="A0A506V722"/>
<organism evidence="2 3">
    <name type="scientific">Mixta tenebrionis</name>
    <dbReference type="NCBI Taxonomy" id="2562439"/>
    <lineage>
        <taxon>Bacteria</taxon>
        <taxon>Pseudomonadati</taxon>
        <taxon>Pseudomonadota</taxon>
        <taxon>Gammaproteobacteria</taxon>
        <taxon>Enterobacterales</taxon>
        <taxon>Erwiniaceae</taxon>
        <taxon>Mixta</taxon>
    </lineage>
</organism>
<dbReference type="EMBL" id="VHQI01000009">
    <property type="protein sequence ID" value="TPW41232.1"/>
    <property type="molecule type" value="Genomic_DNA"/>
</dbReference>
<evidence type="ECO:0000256" key="1">
    <source>
        <dbReference type="SAM" id="SignalP"/>
    </source>
</evidence>